<gene>
    <name evidence="2" type="ORF">MGN01_23500</name>
</gene>
<dbReference type="InterPro" id="IPR029063">
    <property type="entry name" value="SAM-dependent_MTases_sf"/>
</dbReference>
<dbReference type="CDD" id="cd02440">
    <property type="entry name" value="AdoMet_MTases"/>
    <property type="match status" value="1"/>
</dbReference>
<keyword evidence="3" id="KW-1185">Reference proteome</keyword>
<dbReference type="EMBL" id="BJZV01000012">
    <property type="protein sequence ID" value="GEP10505.1"/>
    <property type="molecule type" value="Genomic_DNA"/>
</dbReference>
<name>A0A512JKM4_9HYPH</name>
<dbReference type="GO" id="GO:0008757">
    <property type="term" value="F:S-adenosylmethionine-dependent methyltransferase activity"/>
    <property type="evidence" value="ECO:0007669"/>
    <property type="project" value="InterPro"/>
</dbReference>
<protein>
    <recommendedName>
        <fullName evidence="1">Methyltransferase type 11 domain-containing protein</fullName>
    </recommendedName>
</protein>
<evidence type="ECO:0000313" key="3">
    <source>
        <dbReference type="Proteomes" id="UP000321750"/>
    </source>
</evidence>
<dbReference type="AlphaFoldDB" id="A0A512JKM4"/>
<reference evidence="2 3" key="1">
    <citation type="submission" date="2019-07" db="EMBL/GenBank/DDBJ databases">
        <title>Whole genome shotgun sequence of Methylobacterium gnaphalii NBRC 107716.</title>
        <authorList>
            <person name="Hosoyama A."/>
            <person name="Uohara A."/>
            <person name="Ohji S."/>
            <person name="Ichikawa N."/>
        </authorList>
    </citation>
    <scope>NUCLEOTIDE SEQUENCE [LARGE SCALE GENOMIC DNA]</scope>
    <source>
        <strain evidence="2 3">NBRC 107716</strain>
    </source>
</reference>
<feature type="domain" description="Methyltransferase type 11" evidence="1">
    <location>
        <begin position="159"/>
        <end position="197"/>
    </location>
</feature>
<dbReference type="Gene3D" id="3.40.50.150">
    <property type="entry name" value="Vaccinia Virus protein VP39"/>
    <property type="match status" value="1"/>
</dbReference>
<dbReference type="Proteomes" id="UP000321750">
    <property type="component" value="Unassembled WGS sequence"/>
</dbReference>
<comment type="caution">
    <text evidence="2">The sequence shown here is derived from an EMBL/GenBank/DDBJ whole genome shotgun (WGS) entry which is preliminary data.</text>
</comment>
<dbReference type="Pfam" id="PF08241">
    <property type="entry name" value="Methyltransf_11"/>
    <property type="match status" value="1"/>
</dbReference>
<dbReference type="OrthoDB" id="7989025at2"/>
<proteinExistence type="predicted"/>
<dbReference type="SUPFAM" id="SSF53335">
    <property type="entry name" value="S-adenosyl-L-methionine-dependent methyltransferases"/>
    <property type="match status" value="1"/>
</dbReference>
<evidence type="ECO:0000259" key="1">
    <source>
        <dbReference type="Pfam" id="PF08241"/>
    </source>
</evidence>
<sequence>MTSLRNGFHYALGLAALAAASLRHRIGGYTRPTDFSPDDWPTAVTHVHEIVEDWRRHLAGQDGQPYGLTGLDILELGPGATLGTGVLLVGLGARSYRAIDAFALAKRTPSEFYWVLTQTVQGPELDQARLRDAVDGLVSGRSDPITYVVDPSFDIVHGAAGRSFDLILSSAAFEHFDDIERVLGQVSEVARSGAIFLAGIDFQTHTRGVRGRDPNSIYRFSPGLYRSLSFPGQPNRQRPADYLRILEKFGWADAEIRPVDVADPGYIAWSTSGLDANFQSSSADMHVLTGFVRAVKR</sequence>
<accession>A0A512JKM4</accession>
<organism evidence="2 3">
    <name type="scientific">Methylobacterium gnaphalii</name>
    <dbReference type="NCBI Taxonomy" id="1010610"/>
    <lineage>
        <taxon>Bacteria</taxon>
        <taxon>Pseudomonadati</taxon>
        <taxon>Pseudomonadota</taxon>
        <taxon>Alphaproteobacteria</taxon>
        <taxon>Hyphomicrobiales</taxon>
        <taxon>Methylobacteriaceae</taxon>
        <taxon>Methylobacterium</taxon>
    </lineage>
</organism>
<dbReference type="InterPro" id="IPR013216">
    <property type="entry name" value="Methyltransf_11"/>
</dbReference>
<evidence type="ECO:0000313" key="2">
    <source>
        <dbReference type="EMBL" id="GEP10505.1"/>
    </source>
</evidence>
<dbReference type="RefSeq" id="WP_147046786.1">
    <property type="nucleotide sequence ID" value="NZ_BJZV01000012.1"/>
</dbReference>